<evidence type="ECO:0000313" key="3">
    <source>
        <dbReference type="Proteomes" id="UP000779508"/>
    </source>
</evidence>
<dbReference type="RefSeq" id="WP_212382201.1">
    <property type="nucleotide sequence ID" value="NZ_JAHLQK010000004.1"/>
</dbReference>
<gene>
    <name evidence="2" type="ORF">KQI88_11195</name>
</gene>
<dbReference type="Proteomes" id="UP000779508">
    <property type="component" value="Unassembled WGS sequence"/>
</dbReference>
<dbReference type="Pfam" id="PF11823">
    <property type="entry name" value="Se_S_carrier"/>
    <property type="match status" value="1"/>
</dbReference>
<protein>
    <submittedName>
        <fullName evidence="2">DUF3343 domain-containing protein</fullName>
    </submittedName>
</protein>
<dbReference type="EMBL" id="JAHLQK010000004">
    <property type="protein sequence ID" value="MBU5676981.1"/>
    <property type="molecule type" value="Genomic_DNA"/>
</dbReference>
<reference evidence="2 3" key="1">
    <citation type="submission" date="2021-06" db="EMBL/GenBank/DDBJ databases">
        <authorList>
            <person name="Sun Q."/>
            <person name="Li D."/>
        </authorList>
    </citation>
    <scope>NUCLEOTIDE SEQUENCE [LARGE SCALE GENOMIC DNA]</scope>
    <source>
        <strain evidence="2 3">MSJ-5</strain>
    </source>
</reference>
<keyword evidence="3" id="KW-1185">Reference proteome</keyword>
<accession>A0ABS6G6G7</accession>
<dbReference type="InterPro" id="IPR021778">
    <property type="entry name" value="Se/S_carrier-like"/>
</dbReference>
<evidence type="ECO:0000313" key="2">
    <source>
        <dbReference type="EMBL" id="MBU5676981.1"/>
    </source>
</evidence>
<proteinExistence type="predicted"/>
<name>A0ABS6G6G7_9FIRM</name>
<evidence type="ECO:0000259" key="1">
    <source>
        <dbReference type="Pfam" id="PF11823"/>
    </source>
</evidence>
<sequence>MKERYCVITFHSTYQALRFEKILKENNCEVRLIPVPRQVSTSCGTAGEIPCNDKEIILRICRENYIDYGEFHCIEKEAKPSWYTKLIKREKC</sequence>
<organism evidence="2 3">
    <name type="scientific">Alkaliphilus flagellatus</name>
    <dbReference type="NCBI Taxonomy" id="2841507"/>
    <lineage>
        <taxon>Bacteria</taxon>
        <taxon>Bacillati</taxon>
        <taxon>Bacillota</taxon>
        <taxon>Clostridia</taxon>
        <taxon>Peptostreptococcales</taxon>
        <taxon>Natronincolaceae</taxon>
        <taxon>Alkaliphilus</taxon>
    </lineage>
</organism>
<comment type="caution">
    <text evidence="2">The sequence shown here is derived from an EMBL/GenBank/DDBJ whole genome shotgun (WGS) entry which is preliminary data.</text>
</comment>
<feature type="domain" description="Putative Se/S carrier protein-like" evidence="1">
    <location>
        <begin position="5"/>
        <end position="72"/>
    </location>
</feature>